<dbReference type="SUPFAM" id="SSF55486">
    <property type="entry name" value="Metalloproteases ('zincins'), catalytic domain"/>
    <property type="match status" value="1"/>
</dbReference>
<dbReference type="GO" id="GO:0008270">
    <property type="term" value="F:zinc ion binding"/>
    <property type="evidence" value="ECO:0007669"/>
    <property type="project" value="InterPro"/>
</dbReference>
<evidence type="ECO:0000256" key="1">
    <source>
        <dbReference type="ARBA" id="ARBA00000098"/>
    </source>
</evidence>
<dbReference type="CDD" id="cd09603">
    <property type="entry name" value="M1_APN_like"/>
    <property type="match status" value="1"/>
</dbReference>
<evidence type="ECO:0000256" key="11">
    <source>
        <dbReference type="ARBA" id="ARBA00029811"/>
    </source>
</evidence>
<dbReference type="GO" id="GO:0016285">
    <property type="term" value="F:alanyl aminopeptidase activity"/>
    <property type="evidence" value="ECO:0007669"/>
    <property type="project" value="UniProtKB-EC"/>
</dbReference>
<evidence type="ECO:0000256" key="9">
    <source>
        <dbReference type="ARBA" id="ARBA00022833"/>
    </source>
</evidence>
<evidence type="ECO:0000313" key="15">
    <source>
        <dbReference type="EMBL" id="SKA86291.1"/>
    </source>
</evidence>
<dbReference type="InterPro" id="IPR045357">
    <property type="entry name" value="Aminopeptidase_N-like_N"/>
</dbReference>
<keyword evidence="7" id="KW-0479">Metal-binding</keyword>
<comment type="similarity">
    <text evidence="3">Belongs to the peptidase M1 family.</text>
</comment>
<gene>
    <name evidence="15" type="ORF">SAMN06295879_0902</name>
</gene>
<dbReference type="InterPro" id="IPR027268">
    <property type="entry name" value="Peptidase_M4/M1_CTD_sf"/>
</dbReference>
<dbReference type="PANTHER" id="PTHR11533">
    <property type="entry name" value="PROTEASE M1 ZINC METALLOPROTEASE"/>
    <property type="match status" value="1"/>
</dbReference>
<evidence type="ECO:0000256" key="6">
    <source>
        <dbReference type="ARBA" id="ARBA00022670"/>
    </source>
</evidence>
<evidence type="ECO:0000259" key="14">
    <source>
        <dbReference type="Pfam" id="PF17900"/>
    </source>
</evidence>
<dbReference type="Gene3D" id="2.60.40.1730">
    <property type="entry name" value="tricorn interacting facor f3 domain"/>
    <property type="match status" value="1"/>
</dbReference>
<dbReference type="InterPro" id="IPR014782">
    <property type="entry name" value="Peptidase_M1_dom"/>
</dbReference>
<keyword evidence="10" id="KW-0482">Metalloprotease</keyword>
<dbReference type="GO" id="GO:0008237">
    <property type="term" value="F:metallopeptidase activity"/>
    <property type="evidence" value="ECO:0007669"/>
    <property type="project" value="UniProtKB-KW"/>
</dbReference>
<evidence type="ECO:0000313" key="16">
    <source>
        <dbReference type="Proteomes" id="UP000189735"/>
    </source>
</evidence>
<keyword evidence="6" id="KW-0645">Protease</keyword>
<dbReference type="InterPro" id="IPR050344">
    <property type="entry name" value="Peptidase_M1_aminopeptidases"/>
</dbReference>
<dbReference type="Pfam" id="PF17900">
    <property type="entry name" value="Peptidase_M1_N"/>
    <property type="match status" value="1"/>
</dbReference>
<dbReference type="Pfam" id="PF01433">
    <property type="entry name" value="Peptidase_M1"/>
    <property type="match status" value="1"/>
</dbReference>
<feature type="domain" description="Aminopeptidase N-like N-terminal" evidence="14">
    <location>
        <begin position="32"/>
        <end position="202"/>
    </location>
</feature>
<evidence type="ECO:0000256" key="12">
    <source>
        <dbReference type="ARBA" id="ARBA00031533"/>
    </source>
</evidence>
<sequence>MPNTPPHPSNGSLTIGDSYVPTSGNGGYAVSSYDLDLDYRVANNRLAATAIITATATHELTRFSVDFCGLVATRVTIDGAAPSKLVESARKLTITPATAIPAGREFVVTVRYGGSPRPVRSPWGELGWEELSDGVLVASQPSGAPSWFPCNDHPSDKAAFRIRISTESSYSVLANGRLTSKVRRASRTSWTFETVEPMATYLASIQIGVYRELVLSRSPVPQTVLAPASIVDRAQKDFADQERMLALFERSFGPYPFGEYSVVVADDDLEIPVEAHGFAVFGRNHIDGLGGSERLIAHELAHSWFGNSVTATTWKDIWLHEGFACYAEWLWSEESGGPTADRLAHQHWARLSHLPQDLMIGDPGPERMFDDRVYKRGALTLHALRTTIGDDAFFELLSSWATENRYGNVTTEGFYLHARERSAADLDELFESWLFSERLPVLPR</sequence>
<organism evidence="15 16">
    <name type="scientific">Agreia bicolorata</name>
    <dbReference type="NCBI Taxonomy" id="110935"/>
    <lineage>
        <taxon>Bacteria</taxon>
        <taxon>Bacillati</taxon>
        <taxon>Actinomycetota</taxon>
        <taxon>Actinomycetes</taxon>
        <taxon>Micrococcales</taxon>
        <taxon>Microbacteriaceae</taxon>
        <taxon>Agreia</taxon>
    </lineage>
</organism>
<comment type="catalytic activity">
    <reaction evidence="1">
        <text>Release of an N-terminal amino acid, Xaa-|-Yaa- from a peptide, amide or arylamide. Xaa is preferably Ala, but may be most amino acids including Pro (slow action). When a terminal hydrophobic residue is followed by a prolyl residue, the two may be released as an intact Xaa-Pro dipeptide.</text>
        <dbReference type="EC" id="3.4.11.2"/>
    </reaction>
</comment>
<keyword evidence="9" id="KW-0862">Zinc</keyword>
<proteinExistence type="inferred from homology"/>
<dbReference type="GO" id="GO:0006508">
    <property type="term" value="P:proteolysis"/>
    <property type="evidence" value="ECO:0007669"/>
    <property type="project" value="UniProtKB-KW"/>
</dbReference>
<dbReference type="InterPro" id="IPR042097">
    <property type="entry name" value="Aminopeptidase_N-like_N_sf"/>
</dbReference>
<dbReference type="Gene3D" id="1.10.390.10">
    <property type="entry name" value="Neutral Protease Domain 2"/>
    <property type="match status" value="1"/>
</dbReference>
<protein>
    <recommendedName>
        <fullName evidence="5">Aminopeptidase N</fullName>
        <ecNumber evidence="4">3.4.11.2</ecNumber>
    </recommendedName>
    <alternativeName>
        <fullName evidence="11">Alanine aminopeptidase</fullName>
    </alternativeName>
    <alternativeName>
        <fullName evidence="12">Lysyl aminopeptidase</fullName>
    </alternativeName>
</protein>
<evidence type="ECO:0000256" key="5">
    <source>
        <dbReference type="ARBA" id="ARBA00015611"/>
    </source>
</evidence>
<evidence type="ECO:0000256" key="2">
    <source>
        <dbReference type="ARBA" id="ARBA00001947"/>
    </source>
</evidence>
<name>A0A1T4XBH0_9MICO</name>
<dbReference type="EC" id="3.4.11.2" evidence="4"/>
<dbReference type="Proteomes" id="UP000189735">
    <property type="component" value="Unassembled WGS sequence"/>
</dbReference>
<evidence type="ECO:0000256" key="7">
    <source>
        <dbReference type="ARBA" id="ARBA00022723"/>
    </source>
</evidence>
<evidence type="ECO:0000256" key="3">
    <source>
        <dbReference type="ARBA" id="ARBA00010136"/>
    </source>
</evidence>
<keyword evidence="8" id="KW-0378">Hydrolase</keyword>
<feature type="domain" description="Peptidase M1 membrane alanine aminopeptidase" evidence="13">
    <location>
        <begin position="243"/>
        <end position="433"/>
    </location>
</feature>
<dbReference type="EMBL" id="FUYG01000002">
    <property type="protein sequence ID" value="SKA86291.1"/>
    <property type="molecule type" value="Genomic_DNA"/>
</dbReference>
<evidence type="ECO:0000256" key="10">
    <source>
        <dbReference type="ARBA" id="ARBA00023049"/>
    </source>
</evidence>
<comment type="cofactor">
    <cofactor evidence="2">
        <name>Zn(2+)</name>
        <dbReference type="ChEBI" id="CHEBI:29105"/>
    </cofactor>
</comment>
<dbReference type="PRINTS" id="PR00756">
    <property type="entry name" value="ALADIPTASE"/>
</dbReference>
<evidence type="ECO:0000256" key="8">
    <source>
        <dbReference type="ARBA" id="ARBA00022801"/>
    </source>
</evidence>
<dbReference type="InterPro" id="IPR001930">
    <property type="entry name" value="Peptidase_M1"/>
</dbReference>
<dbReference type="AlphaFoldDB" id="A0A1T4XBH0"/>
<evidence type="ECO:0000256" key="4">
    <source>
        <dbReference type="ARBA" id="ARBA00012564"/>
    </source>
</evidence>
<dbReference type="SUPFAM" id="SSF63737">
    <property type="entry name" value="Leukotriene A4 hydrolase N-terminal domain"/>
    <property type="match status" value="1"/>
</dbReference>
<evidence type="ECO:0000259" key="13">
    <source>
        <dbReference type="Pfam" id="PF01433"/>
    </source>
</evidence>
<reference evidence="16" key="1">
    <citation type="submission" date="2017-02" db="EMBL/GenBank/DDBJ databases">
        <authorList>
            <person name="Varghese N."/>
            <person name="Submissions S."/>
        </authorList>
    </citation>
    <scope>NUCLEOTIDE SEQUENCE [LARGE SCALE GENOMIC DNA]</scope>
    <source>
        <strain evidence="16">VKM Ac-2052</strain>
    </source>
</reference>
<accession>A0A1T4XBH0</accession>
<dbReference type="RefSeq" id="WP_078713502.1">
    <property type="nucleotide sequence ID" value="NZ_FUYG01000002.1"/>
</dbReference>